<gene>
    <name evidence="1" type="ORF">M427DRAFT_58648</name>
</gene>
<proteinExistence type="predicted"/>
<evidence type="ECO:0000313" key="1">
    <source>
        <dbReference type="EMBL" id="KXS13404.1"/>
    </source>
</evidence>
<dbReference type="EMBL" id="KQ965778">
    <property type="protein sequence ID" value="KXS13404.1"/>
    <property type="molecule type" value="Genomic_DNA"/>
</dbReference>
<dbReference type="Proteomes" id="UP000070544">
    <property type="component" value="Unassembled WGS sequence"/>
</dbReference>
<name>A0A139A9S8_GONPJ</name>
<keyword evidence="2" id="KW-1185">Reference proteome</keyword>
<sequence>MVTINLDRADVADDLHIDGHLIAHHLDTFTELQSASFHGCLSSSSCFLGEATQNNRIMEWCSRKLRLLDLSDTKQRVRKHYAYGLSNKDTPKLITWEGDEESTDLMDIDALFQGSKIELFPRLCDCEKDPVYSWSAFGCCEFCDSLGPCFQCGVSPSSQLPRSLQKLSLECRGIGCTWRSQMCQPCSIYSRWMECPIADCESEICPLCVQRTCSHSDKPATTCRDHCDHRCSCGPQCMDCLRTAACELGGSERNCVRCRGIKCVECSRFTCRLCIAPCPKRACKDTTCRDCHTDASCAIHAAIEEDLSED</sequence>
<accession>A0A139A9S8</accession>
<organism evidence="1 2">
    <name type="scientific">Gonapodya prolifera (strain JEL478)</name>
    <name type="common">Monoblepharis prolifera</name>
    <dbReference type="NCBI Taxonomy" id="1344416"/>
    <lineage>
        <taxon>Eukaryota</taxon>
        <taxon>Fungi</taxon>
        <taxon>Fungi incertae sedis</taxon>
        <taxon>Chytridiomycota</taxon>
        <taxon>Chytridiomycota incertae sedis</taxon>
        <taxon>Monoblepharidomycetes</taxon>
        <taxon>Monoblepharidales</taxon>
        <taxon>Gonapodyaceae</taxon>
        <taxon>Gonapodya</taxon>
    </lineage>
</organism>
<protein>
    <submittedName>
        <fullName evidence="1">Uncharacterized protein</fullName>
    </submittedName>
</protein>
<dbReference type="AlphaFoldDB" id="A0A139A9S8"/>
<evidence type="ECO:0000313" key="2">
    <source>
        <dbReference type="Proteomes" id="UP000070544"/>
    </source>
</evidence>
<reference evidence="1 2" key="1">
    <citation type="journal article" date="2015" name="Genome Biol. Evol.">
        <title>Phylogenomic analyses indicate that early fungi evolved digesting cell walls of algal ancestors of land plants.</title>
        <authorList>
            <person name="Chang Y."/>
            <person name="Wang S."/>
            <person name="Sekimoto S."/>
            <person name="Aerts A.L."/>
            <person name="Choi C."/>
            <person name="Clum A."/>
            <person name="LaButti K.M."/>
            <person name="Lindquist E.A."/>
            <person name="Yee Ngan C."/>
            <person name="Ohm R.A."/>
            <person name="Salamov A.A."/>
            <person name="Grigoriev I.V."/>
            <person name="Spatafora J.W."/>
            <person name="Berbee M.L."/>
        </authorList>
    </citation>
    <scope>NUCLEOTIDE SEQUENCE [LARGE SCALE GENOMIC DNA]</scope>
    <source>
        <strain evidence="1 2">JEL478</strain>
    </source>
</reference>